<name>A0A438ATT3_9NOCA</name>
<dbReference type="GO" id="GO:0015416">
    <property type="term" value="F:ABC-type phosphonate transporter activity"/>
    <property type="evidence" value="ECO:0007669"/>
    <property type="project" value="InterPro"/>
</dbReference>
<comment type="subcellular location">
    <subcellularLocation>
        <location evidence="1 7">Cell membrane</location>
        <topology evidence="1 7">Multi-pass membrane protein</topology>
    </subcellularLocation>
</comment>
<evidence type="ECO:0000256" key="5">
    <source>
        <dbReference type="ARBA" id="ARBA00022989"/>
    </source>
</evidence>
<evidence type="ECO:0000259" key="9">
    <source>
        <dbReference type="PROSITE" id="PS50928"/>
    </source>
</evidence>
<dbReference type="Pfam" id="PF00528">
    <property type="entry name" value="BPD_transp_1"/>
    <property type="match status" value="1"/>
</dbReference>
<dbReference type="PANTHER" id="PTHR30043">
    <property type="entry name" value="PHOSPHONATES TRANSPORT SYSTEM PERMEASE PROTEIN"/>
    <property type="match status" value="1"/>
</dbReference>
<reference evidence="10 11" key="1">
    <citation type="submission" date="2018-11" db="EMBL/GenBank/DDBJ databases">
        <title>Rhodococcus spongicola sp. nov. and Rhodococcus xishaensis sp. nov. from marine sponges.</title>
        <authorList>
            <person name="Li L."/>
            <person name="Lin H.W."/>
        </authorList>
    </citation>
    <scope>NUCLEOTIDE SEQUENCE [LARGE SCALE GENOMIC DNA]</scope>
    <source>
        <strain evidence="10 11">LHW51113</strain>
    </source>
</reference>
<keyword evidence="5 7" id="KW-1133">Transmembrane helix</keyword>
<gene>
    <name evidence="10" type="primary">phnE</name>
    <name evidence="10" type="ORF">EGT50_11225</name>
</gene>
<accession>A0A438ATT3</accession>
<comment type="caution">
    <text evidence="10">The sequence shown here is derived from an EMBL/GenBank/DDBJ whole genome shotgun (WGS) entry which is preliminary data.</text>
</comment>
<feature type="region of interest" description="Disordered" evidence="8">
    <location>
        <begin position="1"/>
        <end position="20"/>
    </location>
</feature>
<evidence type="ECO:0000313" key="10">
    <source>
        <dbReference type="EMBL" id="RVW02002.1"/>
    </source>
</evidence>
<feature type="transmembrane region" description="Helical" evidence="7">
    <location>
        <begin position="253"/>
        <end position="271"/>
    </location>
</feature>
<feature type="transmembrane region" description="Helical" evidence="7">
    <location>
        <begin position="29"/>
        <end position="48"/>
    </location>
</feature>
<keyword evidence="4 7" id="KW-0812">Transmembrane</keyword>
<dbReference type="PROSITE" id="PS50928">
    <property type="entry name" value="ABC_TM1"/>
    <property type="match status" value="1"/>
</dbReference>
<keyword evidence="11" id="KW-1185">Reference proteome</keyword>
<dbReference type="SUPFAM" id="SSF161098">
    <property type="entry name" value="MetI-like"/>
    <property type="match status" value="1"/>
</dbReference>
<feature type="domain" description="ABC transmembrane type-1" evidence="9">
    <location>
        <begin position="87"/>
        <end position="271"/>
    </location>
</feature>
<protein>
    <submittedName>
        <fullName evidence="10">Phosphonate ABC transporter, permease protein PhnE</fullName>
    </submittedName>
</protein>
<dbReference type="InterPro" id="IPR035906">
    <property type="entry name" value="MetI-like_sf"/>
</dbReference>
<dbReference type="InterPro" id="IPR005769">
    <property type="entry name" value="PhnE/PtxC"/>
</dbReference>
<keyword evidence="2 7" id="KW-0813">Transport</keyword>
<dbReference type="AlphaFoldDB" id="A0A438ATT3"/>
<sequence>MSVDHKASPAAAPRPPSPQLESSGRRNLLWARNIVVVLLVLAFLGWSASDLGLSPQRFIQGIPRLVEFLLRMFPPDLTVIPGLWDAILTTVAVALWGTLLAMFISFFLALGAAKNLLGHNPFVYAASRTILSILRSLPDLIWALIFVAAVGLGPFPGVLALTVYSCGELSKLYAEAVENIDPGPREALESTGAGLFTTLRWSVIPQILPEVITYSLYRLESNVRHAFVLGMVGAGGLGFELSVSMRLFQYHKVSAILIVIIVTVATIDFISSRIRARVI</sequence>
<dbReference type="EMBL" id="RKLO01000004">
    <property type="protein sequence ID" value="RVW02002.1"/>
    <property type="molecule type" value="Genomic_DNA"/>
</dbReference>
<organism evidence="10 11">
    <name type="scientific">Rhodococcus xishaensis</name>
    <dbReference type="NCBI Taxonomy" id="2487364"/>
    <lineage>
        <taxon>Bacteria</taxon>
        <taxon>Bacillati</taxon>
        <taxon>Actinomycetota</taxon>
        <taxon>Actinomycetes</taxon>
        <taxon>Mycobacteriales</taxon>
        <taxon>Nocardiaceae</taxon>
        <taxon>Rhodococcus</taxon>
    </lineage>
</organism>
<dbReference type="CDD" id="cd06261">
    <property type="entry name" value="TM_PBP2"/>
    <property type="match status" value="1"/>
</dbReference>
<evidence type="ECO:0000256" key="3">
    <source>
        <dbReference type="ARBA" id="ARBA00022475"/>
    </source>
</evidence>
<dbReference type="OrthoDB" id="9808005at2"/>
<dbReference type="NCBIfam" id="TIGR01097">
    <property type="entry name" value="PhnE"/>
    <property type="match status" value="1"/>
</dbReference>
<evidence type="ECO:0000256" key="1">
    <source>
        <dbReference type="ARBA" id="ARBA00004651"/>
    </source>
</evidence>
<evidence type="ECO:0000256" key="6">
    <source>
        <dbReference type="ARBA" id="ARBA00023136"/>
    </source>
</evidence>
<keyword evidence="6 7" id="KW-0472">Membrane</keyword>
<feature type="transmembrane region" description="Helical" evidence="7">
    <location>
        <begin position="116"/>
        <end position="134"/>
    </location>
</feature>
<dbReference type="Proteomes" id="UP000283479">
    <property type="component" value="Unassembled WGS sequence"/>
</dbReference>
<dbReference type="Gene3D" id="1.10.3720.10">
    <property type="entry name" value="MetI-like"/>
    <property type="match status" value="1"/>
</dbReference>
<evidence type="ECO:0000256" key="8">
    <source>
        <dbReference type="SAM" id="MobiDB-lite"/>
    </source>
</evidence>
<dbReference type="PANTHER" id="PTHR30043:SF1">
    <property type="entry name" value="ABC TRANSPORT SYSTEM PERMEASE PROTEIN P69"/>
    <property type="match status" value="1"/>
</dbReference>
<proteinExistence type="inferred from homology"/>
<keyword evidence="3" id="KW-1003">Cell membrane</keyword>
<dbReference type="RefSeq" id="WP_127954435.1">
    <property type="nucleotide sequence ID" value="NZ_RKLO01000004.1"/>
</dbReference>
<evidence type="ECO:0000313" key="11">
    <source>
        <dbReference type="Proteomes" id="UP000283479"/>
    </source>
</evidence>
<evidence type="ECO:0000256" key="7">
    <source>
        <dbReference type="RuleBase" id="RU363032"/>
    </source>
</evidence>
<feature type="transmembrane region" description="Helical" evidence="7">
    <location>
        <begin position="140"/>
        <end position="164"/>
    </location>
</feature>
<dbReference type="InterPro" id="IPR000515">
    <property type="entry name" value="MetI-like"/>
</dbReference>
<comment type="similarity">
    <text evidence="7">Belongs to the binding-protein-dependent transport system permease family.</text>
</comment>
<feature type="transmembrane region" description="Helical" evidence="7">
    <location>
        <begin position="86"/>
        <end position="109"/>
    </location>
</feature>
<feature type="transmembrane region" description="Helical" evidence="7">
    <location>
        <begin position="226"/>
        <end position="247"/>
    </location>
</feature>
<evidence type="ECO:0000256" key="2">
    <source>
        <dbReference type="ARBA" id="ARBA00022448"/>
    </source>
</evidence>
<dbReference type="GO" id="GO:0005886">
    <property type="term" value="C:plasma membrane"/>
    <property type="evidence" value="ECO:0007669"/>
    <property type="project" value="UniProtKB-SubCell"/>
</dbReference>
<evidence type="ECO:0000256" key="4">
    <source>
        <dbReference type="ARBA" id="ARBA00022692"/>
    </source>
</evidence>